<evidence type="ECO:0000256" key="6">
    <source>
        <dbReference type="ARBA" id="ARBA00022642"/>
    </source>
</evidence>
<dbReference type="UniPathway" id="UPA00253">
    <property type="reaction ID" value="UER00331"/>
</dbReference>
<dbReference type="OrthoDB" id="9782546at2"/>
<dbReference type="Pfam" id="PF02749">
    <property type="entry name" value="QRPTase_N"/>
    <property type="match status" value="1"/>
</dbReference>
<dbReference type="AlphaFoldDB" id="A0A7X2LWE8"/>
<evidence type="ECO:0000256" key="8">
    <source>
        <dbReference type="ARBA" id="ARBA00022679"/>
    </source>
</evidence>
<comment type="subunit">
    <text evidence="4">Hexamer formed by 3 homodimers.</text>
</comment>
<dbReference type="CDD" id="cd01572">
    <property type="entry name" value="QPRTase"/>
    <property type="match status" value="1"/>
</dbReference>
<sequence length="276" mass="30264">MNSLKLKRKLEEFFLEDIGEGDLTSNYIFDSSHTGKAVFLAKEDGVFAGADVIRSGYNLLNSAINVTVFKKDGEEITAGDKIAEVEGPTQTILTGERVILNLLQRMSGIATVTSKAVKLLQSSHTKICDTRKTSPGLRMFEKYAVACGGGCNHRMGLYDGIMIKDNHIAYCGSIEKAVERARSRAGHMVKIEVEVETLSQLQEAIEAKADIIMFDNRTPEEAKQFAEMTPSWIITEASGGIKLDNLESYSNTGVDYISLGFLTHSVQALDISLIVE</sequence>
<dbReference type="InterPro" id="IPR004393">
    <property type="entry name" value="NadC"/>
</dbReference>
<comment type="caution">
    <text evidence="16">The sequence shown here is derived from an EMBL/GenBank/DDBJ whole genome shotgun (WGS) entry which is preliminary data.</text>
</comment>
<keyword evidence="7 12" id="KW-0328">Glycosyltransferase</keyword>
<comment type="similarity">
    <text evidence="3 12">Belongs to the NadC/ModD family.</text>
</comment>
<evidence type="ECO:0000259" key="14">
    <source>
        <dbReference type="Pfam" id="PF01729"/>
    </source>
</evidence>
<dbReference type="EMBL" id="WKKI01000004">
    <property type="protein sequence ID" value="MRX71405.1"/>
    <property type="molecule type" value="Genomic_DNA"/>
</dbReference>
<evidence type="ECO:0000256" key="7">
    <source>
        <dbReference type="ARBA" id="ARBA00022676"/>
    </source>
</evidence>
<feature type="domain" description="Quinolinate phosphoribosyl transferase C-terminal" evidence="14">
    <location>
        <begin position="109"/>
        <end position="273"/>
    </location>
</feature>
<dbReference type="PIRSF" id="PIRSF006250">
    <property type="entry name" value="NadC_ModD"/>
    <property type="match status" value="1"/>
</dbReference>
<evidence type="ECO:0000313" key="17">
    <source>
        <dbReference type="Proteomes" id="UP000448867"/>
    </source>
</evidence>
<reference evidence="16 17" key="1">
    <citation type="submission" date="2019-11" db="EMBL/GenBank/DDBJ databases">
        <title>Bacillus lacus genome.</title>
        <authorList>
            <person name="Allen C.J."/>
            <person name="Newman J.D."/>
        </authorList>
    </citation>
    <scope>NUCLEOTIDE SEQUENCE [LARGE SCALE GENOMIC DNA]</scope>
    <source>
        <strain evidence="16 17">KCTC 33946</strain>
    </source>
</reference>
<dbReference type="RefSeq" id="WP_154306532.1">
    <property type="nucleotide sequence ID" value="NZ_WKKI01000004.1"/>
</dbReference>
<dbReference type="PANTHER" id="PTHR32179:SF3">
    <property type="entry name" value="NICOTINATE-NUCLEOTIDE PYROPHOSPHORYLASE [CARBOXYLATING]"/>
    <property type="match status" value="1"/>
</dbReference>
<evidence type="ECO:0000256" key="12">
    <source>
        <dbReference type="PIRNR" id="PIRNR006250"/>
    </source>
</evidence>
<gene>
    <name evidence="16" type="primary">nadC</name>
    <name evidence="16" type="ORF">GJU40_04360</name>
</gene>
<dbReference type="SUPFAM" id="SSF51690">
    <property type="entry name" value="Nicotinate/Quinolinate PRTase C-terminal domain-like"/>
    <property type="match status" value="1"/>
</dbReference>
<name>A0A7X2LWE8_9BACI</name>
<dbReference type="InterPro" id="IPR027277">
    <property type="entry name" value="NadC/ModD"/>
</dbReference>
<evidence type="ECO:0000259" key="15">
    <source>
        <dbReference type="Pfam" id="PF02749"/>
    </source>
</evidence>
<dbReference type="FunFam" id="3.90.1170.20:FF:000001">
    <property type="entry name" value="Nicotinate-nucleotide diphosphorylase (Carboxylating)"/>
    <property type="match status" value="1"/>
</dbReference>
<dbReference type="FunFam" id="3.20.20.70:FF:000030">
    <property type="entry name" value="Nicotinate-nucleotide pyrophosphorylase, carboxylating"/>
    <property type="match status" value="1"/>
</dbReference>
<dbReference type="SUPFAM" id="SSF54675">
    <property type="entry name" value="Nicotinate/Quinolinate PRTase N-terminal domain-like"/>
    <property type="match status" value="1"/>
</dbReference>
<dbReference type="InterPro" id="IPR022412">
    <property type="entry name" value="Quinolinate_PRibosylTrfase_N"/>
</dbReference>
<feature type="binding site" evidence="13">
    <location>
        <begin position="238"/>
        <end position="240"/>
    </location>
    <ligand>
        <name>substrate</name>
    </ligand>
</feature>
<comment type="catalytic activity">
    <reaction evidence="10">
        <text>nicotinate beta-D-ribonucleotide + CO2 + diphosphate = quinolinate + 5-phospho-alpha-D-ribose 1-diphosphate + 2 H(+)</text>
        <dbReference type="Rhea" id="RHEA:12733"/>
        <dbReference type="ChEBI" id="CHEBI:15378"/>
        <dbReference type="ChEBI" id="CHEBI:16526"/>
        <dbReference type="ChEBI" id="CHEBI:29959"/>
        <dbReference type="ChEBI" id="CHEBI:33019"/>
        <dbReference type="ChEBI" id="CHEBI:57502"/>
        <dbReference type="ChEBI" id="CHEBI:58017"/>
        <dbReference type="EC" id="2.4.2.19"/>
    </reaction>
</comment>
<feature type="binding site" evidence="13">
    <location>
        <begin position="259"/>
        <end position="261"/>
    </location>
    <ligand>
        <name>substrate</name>
    </ligand>
</feature>
<evidence type="ECO:0000256" key="9">
    <source>
        <dbReference type="ARBA" id="ARBA00033102"/>
    </source>
</evidence>
<dbReference type="GO" id="GO:0004514">
    <property type="term" value="F:nicotinate-nucleotide diphosphorylase (carboxylating) activity"/>
    <property type="evidence" value="ECO:0007669"/>
    <property type="project" value="UniProtKB-EC"/>
</dbReference>
<evidence type="ECO:0000256" key="5">
    <source>
        <dbReference type="ARBA" id="ARBA00011944"/>
    </source>
</evidence>
<feature type="binding site" evidence="13">
    <location>
        <position position="215"/>
    </location>
    <ligand>
        <name>substrate</name>
    </ligand>
</feature>
<evidence type="ECO:0000256" key="10">
    <source>
        <dbReference type="ARBA" id="ARBA00047445"/>
    </source>
</evidence>
<evidence type="ECO:0000256" key="11">
    <source>
        <dbReference type="ARBA" id="ARBA00069173"/>
    </source>
</evidence>
<evidence type="ECO:0000256" key="1">
    <source>
        <dbReference type="ARBA" id="ARBA00003237"/>
    </source>
</evidence>
<dbReference type="NCBIfam" id="TIGR00078">
    <property type="entry name" value="nadC"/>
    <property type="match status" value="1"/>
</dbReference>
<proteinExistence type="inferred from homology"/>
<dbReference type="InterPro" id="IPR013785">
    <property type="entry name" value="Aldolase_TIM"/>
</dbReference>
<keyword evidence="8 12" id="KW-0808">Transferase</keyword>
<evidence type="ECO:0000256" key="4">
    <source>
        <dbReference type="ARBA" id="ARBA00011218"/>
    </source>
</evidence>
<comment type="function">
    <text evidence="1">Involved in the catabolism of quinolinic acid (QA).</text>
</comment>
<protein>
    <recommendedName>
        <fullName evidence="11">Probable nicotinate-nucleotide pyrophosphorylase [carboxylating]</fullName>
        <ecNumber evidence="5">2.4.2.19</ecNumber>
    </recommendedName>
    <alternativeName>
        <fullName evidence="9">Quinolinate phosphoribosyltransferase [decarboxylating]</fullName>
    </alternativeName>
</protein>
<comment type="pathway">
    <text evidence="2">Cofactor biosynthesis; NAD(+) biosynthesis; nicotinate D-ribonucleotide from quinolinate: step 1/1.</text>
</comment>
<feature type="binding site" evidence="13">
    <location>
        <position position="164"/>
    </location>
    <ligand>
        <name>substrate</name>
    </ligand>
</feature>
<accession>A0A7X2LWE8</accession>
<evidence type="ECO:0000313" key="16">
    <source>
        <dbReference type="EMBL" id="MRX71405.1"/>
    </source>
</evidence>
<evidence type="ECO:0000256" key="13">
    <source>
        <dbReference type="PIRSR" id="PIRSR006250-1"/>
    </source>
</evidence>
<dbReference type="PANTHER" id="PTHR32179">
    <property type="entry name" value="NICOTINATE-NUCLEOTIDE PYROPHOSPHORYLASE [CARBOXYLATING]"/>
    <property type="match status" value="1"/>
</dbReference>
<dbReference type="GO" id="GO:0009435">
    <property type="term" value="P:NAD+ biosynthetic process"/>
    <property type="evidence" value="ECO:0007669"/>
    <property type="project" value="UniProtKB-UniPathway"/>
</dbReference>
<evidence type="ECO:0000256" key="3">
    <source>
        <dbReference type="ARBA" id="ARBA00009400"/>
    </source>
</evidence>
<keyword evidence="17" id="KW-1185">Reference proteome</keyword>
<feature type="binding site" evidence="13">
    <location>
        <position position="97"/>
    </location>
    <ligand>
        <name>substrate</name>
    </ligand>
</feature>
<dbReference type="Pfam" id="PF01729">
    <property type="entry name" value="QRPTase_C"/>
    <property type="match status" value="1"/>
</dbReference>
<organism evidence="16 17">
    <name type="scientific">Metabacillus lacus</name>
    <dbReference type="NCBI Taxonomy" id="1983721"/>
    <lineage>
        <taxon>Bacteria</taxon>
        <taxon>Bacillati</taxon>
        <taxon>Bacillota</taxon>
        <taxon>Bacilli</taxon>
        <taxon>Bacillales</taxon>
        <taxon>Bacillaceae</taxon>
        <taxon>Metabacillus</taxon>
    </lineage>
</organism>
<dbReference type="InterPro" id="IPR037128">
    <property type="entry name" value="Quinolinate_PRibosylTase_N_sf"/>
</dbReference>
<dbReference type="Proteomes" id="UP000448867">
    <property type="component" value="Unassembled WGS sequence"/>
</dbReference>
<dbReference type="InterPro" id="IPR036068">
    <property type="entry name" value="Nicotinate_pribotase-like_C"/>
</dbReference>
<dbReference type="GO" id="GO:0005737">
    <property type="term" value="C:cytoplasm"/>
    <property type="evidence" value="ECO:0007669"/>
    <property type="project" value="TreeGrafter"/>
</dbReference>
<dbReference type="EC" id="2.4.2.19" evidence="5"/>
<dbReference type="GO" id="GO:0034213">
    <property type="term" value="P:quinolinate catabolic process"/>
    <property type="evidence" value="ECO:0007669"/>
    <property type="project" value="TreeGrafter"/>
</dbReference>
<dbReference type="Gene3D" id="3.90.1170.20">
    <property type="entry name" value="Quinolinate phosphoribosyl transferase, N-terminal domain"/>
    <property type="match status" value="1"/>
</dbReference>
<feature type="binding site" evidence="13">
    <location>
        <position position="194"/>
    </location>
    <ligand>
        <name>substrate</name>
    </ligand>
</feature>
<feature type="binding site" evidence="13">
    <location>
        <position position="154"/>
    </location>
    <ligand>
        <name>substrate</name>
    </ligand>
</feature>
<dbReference type="InterPro" id="IPR002638">
    <property type="entry name" value="Quinolinate_PRibosylTrfase_C"/>
</dbReference>
<feature type="domain" description="Quinolinate phosphoribosyl transferase N-terminal" evidence="15">
    <location>
        <begin position="22"/>
        <end position="107"/>
    </location>
</feature>
<feature type="binding site" evidence="13">
    <location>
        <begin position="130"/>
        <end position="132"/>
    </location>
    <ligand>
        <name>substrate</name>
    </ligand>
</feature>
<evidence type="ECO:0000256" key="2">
    <source>
        <dbReference type="ARBA" id="ARBA00004893"/>
    </source>
</evidence>
<dbReference type="Gene3D" id="3.20.20.70">
    <property type="entry name" value="Aldolase class I"/>
    <property type="match status" value="1"/>
</dbReference>
<keyword evidence="6" id="KW-0662">Pyridine nucleotide biosynthesis</keyword>